<feature type="region of interest" description="Disordered" evidence="1">
    <location>
        <begin position="674"/>
        <end position="721"/>
    </location>
</feature>
<sequence>MFHRSRIYAIENLARALNDRNEPCLSNKLTCSTGSPPGLHREDNTFPTLPTTSNSDYALKQQYSAAWRDDKRDANCVVSGISQNMLEGVSPSIQQLIRKAADKYPLDMKFWRKYKSVPAMANVRDKTSILEILENFAKIHRKHIYLFQRLKHTIVMDMDSWTAPELAKVCTSWAQLGFLTDRFTEEMSDRVVKTINLCDAEALARLLDAYASTRTRHLEAPLKALAETSLMKIDDFTPQQLCLHCSSFARLNLVYEPIFEAIADRLSRAGEDALKALTLAPEDSDPLAVLSMANPSSVYSARDVALAAYSFGKLEGIDSTQQHIVLPAPPPPPPSAAAAAGRHHGDTSARAFDALSVLATLVLRDCTARELQMLATGFDRHRHHTPLEERKPFDSHLLRAMGAQAKRRIAQFSAESLVLFLRSFSNLCATSPDRDELMDLLLSRVSSHLPRAVSTFKSIDLVTTLQVYAKRGAKHSDVADLLANSVLEKRAELTPSDWVSVIDSIAAMRGPLRLVMRAARESSGGSLIGKLKTQQLASIVTACCENEYYQADDLLPLIIELKSRTLHIPHALDADTAAQVFIVLCNMEVPQLLTVNGGKLEGSSKLLSLENSLGLLDWLMPRLTSPGGGRPSPMVAGKVLECLAEMDDAEFRQAAGGSNEVTCLAGEMLTAVREESADTAEGGAKRSTNTDYFTTGSVGSSFAEDPAVDSDPEEHDGEGEVRRQRAEELYMRIVHGGEHPARKYTATIPDEVLMRDLSERPSPFWI</sequence>
<dbReference type="PANTHER" id="PTHR21228:SF40">
    <property type="entry name" value="LD45607P"/>
    <property type="match status" value="1"/>
</dbReference>
<feature type="compositionally biased region" description="Polar residues" evidence="1">
    <location>
        <begin position="686"/>
        <end position="700"/>
    </location>
</feature>
<evidence type="ECO:0000256" key="1">
    <source>
        <dbReference type="SAM" id="MobiDB-lite"/>
    </source>
</evidence>
<dbReference type="AlphaFoldDB" id="C5LCD6"/>
<evidence type="ECO:0000313" key="2">
    <source>
        <dbReference type="EMBL" id="EER05619.1"/>
    </source>
</evidence>
<protein>
    <submittedName>
        <fullName evidence="2">Uncharacterized protein</fullName>
    </submittedName>
</protein>
<dbReference type="GO" id="GO:0035770">
    <property type="term" value="C:ribonucleoprotein granule"/>
    <property type="evidence" value="ECO:0007669"/>
    <property type="project" value="TreeGrafter"/>
</dbReference>
<dbReference type="EMBL" id="GG680918">
    <property type="protein sequence ID" value="EER05619.1"/>
    <property type="molecule type" value="Genomic_DNA"/>
</dbReference>
<dbReference type="OMA" id="RPSPFWI"/>
<dbReference type="InterPro" id="IPR050870">
    <property type="entry name" value="FAST_kinase"/>
</dbReference>
<gene>
    <name evidence="2" type="ORF">Pmar_PMAR011650</name>
</gene>
<dbReference type="RefSeq" id="XP_002773803.1">
    <property type="nucleotide sequence ID" value="XM_002773757.1"/>
</dbReference>
<reference evidence="2 3" key="1">
    <citation type="submission" date="2008-07" db="EMBL/GenBank/DDBJ databases">
        <authorList>
            <person name="El-Sayed N."/>
            <person name="Caler E."/>
            <person name="Inman J."/>
            <person name="Amedeo P."/>
            <person name="Hass B."/>
            <person name="Wortman J."/>
        </authorList>
    </citation>
    <scope>NUCLEOTIDE SEQUENCE [LARGE SCALE GENOMIC DNA]</scope>
    <source>
        <strain evidence="3">ATCC 50983 / TXsc</strain>
    </source>
</reference>
<dbReference type="Proteomes" id="UP000007800">
    <property type="component" value="Unassembled WGS sequence"/>
</dbReference>
<dbReference type="GO" id="GO:0005759">
    <property type="term" value="C:mitochondrial matrix"/>
    <property type="evidence" value="ECO:0007669"/>
    <property type="project" value="TreeGrafter"/>
</dbReference>
<proteinExistence type="predicted"/>
<dbReference type="OrthoDB" id="414124at2759"/>
<dbReference type="InParanoid" id="C5LCD6"/>
<dbReference type="PANTHER" id="PTHR21228">
    <property type="entry name" value="FAST LEU-RICH DOMAIN-CONTAINING"/>
    <property type="match status" value="1"/>
</dbReference>
<dbReference type="GO" id="GO:0003723">
    <property type="term" value="F:RNA binding"/>
    <property type="evidence" value="ECO:0007669"/>
    <property type="project" value="TreeGrafter"/>
</dbReference>
<evidence type="ECO:0000313" key="3">
    <source>
        <dbReference type="Proteomes" id="UP000007800"/>
    </source>
</evidence>
<organism evidence="3">
    <name type="scientific">Perkinsus marinus (strain ATCC 50983 / TXsc)</name>
    <dbReference type="NCBI Taxonomy" id="423536"/>
    <lineage>
        <taxon>Eukaryota</taxon>
        <taxon>Sar</taxon>
        <taxon>Alveolata</taxon>
        <taxon>Perkinsozoa</taxon>
        <taxon>Perkinsea</taxon>
        <taxon>Perkinsida</taxon>
        <taxon>Perkinsidae</taxon>
        <taxon>Perkinsus</taxon>
    </lineage>
</organism>
<dbReference type="GO" id="GO:0044528">
    <property type="term" value="P:regulation of mitochondrial mRNA stability"/>
    <property type="evidence" value="ECO:0007669"/>
    <property type="project" value="TreeGrafter"/>
</dbReference>
<feature type="compositionally biased region" description="Acidic residues" evidence="1">
    <location>
        <begin position="706"/>
        <end position="717"/>
    </location>
</feature>
<name>C5LCD6_PERM5</name>
<dbReference type="GeneID" id="9042597"/>
<dbReference type="GO" id="GO:0000963">
    <property type="term" value="P:mitochondrial RNA processing"/>
    <property type="evidence" value="ECO:0007669"/>
    <property type="project" value="TreeGrafter"/>
</dbReference>
<keyword evidence="3" id="KW-1185">Reference proteome</keyword>
<accession>C5LCD6</accession>